<dbReference type="Pfam" id="PF00078">
    <property type="entry name" value="RVT_1"/>
    <property type="match status" value="1"/>
</dbReference>
<dbReference type="InterPro" id="IPR043502">
    <property type="entry name" value="DNA/RNA_pol_sf"/>
</dbReference>
<dbReference type="SUPFAM" id="SSF56672">
    <property type="entry name" value="DNA/RNA polymerases"/>
    <property type="match status" value="1"/>
</dbReference>
<sequence length="948" mass="109776">MAVLKGLSFNVRSIQSQLRRVTVFNFLAAFNVTVLFLQECAIPHLGNYENYAKDWTYGPFVWSGSNENRSAGVAILFKGPVKIQTVQEILPGRALFVSVFIDGVLWNLLNVYASPEPKERIELFETLYVFMASFKPTILAGDFNCVLNEFDRYGLGIRRADRSAATLIKNIVNDFKYKDAFMCLHQDAPIEKRITWKSSTFGSRLDYVFISKSFTPLECMHEENIISDHKVVCFNISSPAEQKVGRGFWKLNSTLLKDKIVYDDFSKVFKVWQQENVHNADILTWWEIVKERIKRYFIKLGVLKAKEKREFYENLNTHLQTLYMFKDIGCDVDKEISIVKQSIKNSLDEKARNVIFKTRVQHVEENEKCTRYFFRKIESSRELITEIEGEKSRGGILKHVFHFYQNLYSTKNIDSDFMEDALNDITLVLNHDDANGLNDFITEKELFDTIQSFKRNKVPGLDGIPIEFYVRFWDILKDDLLCLFNKCFYDKKLPASWQKGVISMLPKEGDKTDFRNWRPITLLNTDYKILAKVFANRLKEVLGQVIHTNQVCGIPGRTIHQMTNLIRDGIWYVKDRGQQLAILSLDFEKAFDRISHVYLFNVLKKMGIPEGFLSSLRAFYDNCTSQVLVNGFMTECFNLKCGVKQGCPLSPLLFICAIEPLLLSIRRDKMIRGVHVPGGGGLQAKVTGYMDDITILCTDVLSIKRAVQRTEHFCAASGLRLNFKKSCMLTVGDWDSLSDCPIQQRESVKILGMVFNSQNDGDESWNMVLENVNGLIISWTTRHLTMEGKVLLIKMVLMLILLYTALTYPPSMLVLKQIIRTCFVFIWGSKMERLKRIFMIKPPEKGGKGMVDIKRFLYTKYLILCLKNYNSDNYWSFFIQYSAGFIFKRHGWCVLSLKNPVCFSPSWFYEILRATISDFNLQNKSMGDLLNKLKMKQFFYVSERMIPI</sequence>
<dbReference type="AlphaFoldDB" id="A0A803K7Y7"/>
<dbReference type="InterPro" id="IPR000477">
    <property type="entry name" value="RT_dom"/>
</dbReference>
<dbReference type="PROSITE" id="PS50878">
    <property type="entry name" value="RT_POL"/>
    <property type="match status" value="1"/>
</dbReference>
<dbReference type="CDD" id="cd09076">
    <property type="entry name" value="L1-EN"/>
    <property type="match status" value="1"/>
</dbReference>
<reference evidence="2" key="1">
    <citation type="journal article" date="2010" name="Science">
        <title>The genome of the Western clawed frog Xenopus tropicalis.</title>
        <authorList>
            <person name="Hellsten U."/>
            <person name="Harland R.M."/>
            <person name="Gilchrist M.J."/>
            <person name="Hendrix D."/>
            <person name="Jurka J."/>
            <person name="Kapitonov V."/>
            <person name="Ovcharenko I."/>
            <person name="Putnam N.H."/>
            <person name="Shu S."/>
            <person name="Taher L."/>
            <person name="Blitz I.L."/>
            <person name="Blumberg B."/>
            <person name="Dichmann D.S."/>
            <person name="Dubchak I."/>
            <person name="Amaya E."/>
            <person name="Detter J.C."/>
            <person name="Fletcher R."/>
            <person name="Gerhard D.S."/>
            <person name="Goodstein D."/>
            <person name="Graves T."/>
            <person name="Grigoriev I.V."/>
            <person name="Grimwood J."/>
            <person name="Kawashima T."/>
            <person name="Lindquist E."/>
            <person name="Lucas S.M."/>
            <person name="Mead P.E."/>
            <person name="Mitros T."/>
            <person name="Ogino H."/>
            <person name="Ohta Y."/>
            <person name="Poliakov A.V."/>
            <person name="Pollet N."/>
            <person name="Robert J."/>
            <person name="Salamov A."/>
            <person name="Sater A.K."/>
            <person name="Schmutz J."/>
            <person name="Terry A."/>
            <person name="Vize P.D."/>
            <person name="Warren W.C."/>
            <person name="Wells D."/>
            <person name="Wills A."/>
            <person name="Wilson R.K."/>
            <person name="Zimmerman L.B."/>
            <person name="Zorn A.M."/>
            <person name="Grainger R."/>
            <person name="Grammer T."/>
            <person name="Khokha M.K."/>
            <person name="Richardson P.M."/>
            <person name="Rokhsar D.S."/>
        </authorList>
    </citation>
    <scope>NUCLEOTIDE SEQUENCE [LARGE SCALE GENOMIC DNA]</scope>
    <source>
        <strain evidence="2">Nigerian</strain>
    </source>
</reference>
<evidence type="ECO:0000313" key="2">
    <source>
        <dbReference type="Ensembl" id="ENSXETP00000116486"/>
    </source>
</evidence>
<reference evidence="2" key="2">
    <citation type="submission" date="2021-03" db="UniProtKB">
        <authorList>
            <consortium name="Ensembl"/>
        </authorList>
    </citation>
    <scope>IDENTIFICATION</scope>
</reference>
<organism evidence="2">
    <name type="scientific">Xenopus tropicalis</name>
    <name type="common">Western clawed frog</name>
    <name type="synonym">Silurana tropicalis</name>
    <dbReference type="NCBI Taxonomy" id="8364"/>
    <lineage>
        <taxon>Eukaryota</taxon>
        <taxon>Metazoa</taxon>
        <taxon>Chordata</taxon>
        <taxon>Craniata</taxon>
        <taxon>Vertebrata</taxon>
        <taxon>Euteleostomi</taxon>
        <taxon>Amphibia</taxon>
        <taxon>Batrachia</taxon>
        <taxon>Anura</taxon>
        <taxon>Pipoidea</taxon>
        <taxon>Pipidae</taxon>
        <taxon>Xenopodinae</taxon>
        <taxon>Xenopus</taxon>
        <taxon>Silurana</taxon>
    </lineage>
</organism>
<dbReference type="Ensembl" id="ENSXETT00000110805">
    <property type="protein sequence ID" value="ENSXETP00000116486"/>
    <property type="gene ID" value="ENSXETG00000049452"/>
</dbReference>
<accession>A0A803K7Y7</accession>
<name>A0A803K7Y7_XENTR</name>
<dbReference type="InterPro" id="IPR005135">
    <property type="entry name" value="Endo/exonuclease/phosphatase"/>
</dbReference>
<feature type="domain" description="Reverse transcriptase" evidence="1">
    <location>
        <begin position="486"/>
        <end position="755"/>
    </location>
</feature>
<evidence type="ECO:0000259" key="1">
    <source>
        <dbReference type="PROSITE" id="PS50878"/>
    </source>
</evidence>
<dbReference type="PANTHER" id="PTHR31635:SF196">
    <property type="entry name" value="REVERSE TRANSCRIPTASE DOMAIN-CONTAINING PROTEIN-RELATED"/>
    <property type="match status" value="1"/>
</dbReference>
<dbReference type="InParanoid" id="A0A803K7Y7"/>
<dbReference type="InterPro" id="IPR036691">
    <property type="entry name" value="Endo/exonu/phosph_ase_sf"/>
</dbReference>
<dbReference type="Gene3D" id="3.60.10.10">
    <property type="entry name" value="Endonuclease/exonuclease/phosphatase"/>
    <property type="match status" value="1"/>
</dbReference>
<dbReference type="SUPFAM" id="SSF56219">
    <property type="entry name" value="DNase I-like"/>
    <property type="match status" value="1"/>
</dbReference>
<dbReference type="Pfam" id="PF03372">
    <property type="entry name" value="Exo_endo_phos"/>
    <property type="match status" value="1"/>
</dbReference>
<dbReference type="GO" id="GO:0003824">
    <property type="term" value="F:catalytic activity"/>
    <property type="evidence" value="ECO:0007669"/>
    <property type="project" value="InterPro"/>
</dbReference>
<dbReference type="GeneTree" id="ENSGT00940000163737"/>
<dbReference type="CDD" id="cd01650">
    <property type="entry name" value="RT_nLTR_like"/>
    <property type="match status" value="1"/>
</dbReference>
<proteinExistence type="predicted"/>
<protein>
    <recommendedName>
        <fullName evidence="1">Reverse transcriptase domain-containing protein</fullName>
    </recommendedName>
</protein>
<dbReference type="PANTHER" id="PTHR31635">
    <property type="entry name" value="REVERSE TRANSCRIPTASE DOMAIN-CONTAINING PROTEIN-RELATED"/>
    <property type="match status" value="1"/>
</dbReference>